<keyword evidence="1" id="KW-1185">Reference proteome</keyword>
<organism evidence="1 2">
    <name type="scientific">Romanomermis culicivorax</name>
    <name type="common">Nematode worm</name>
    <dbReference type="NCBI Taxonomy" id="13658"/>
    <lineage>
        <taxon>Eukaryota</taxon>
        <taxon>Metazoa</taxon>
        <taxon>Ecdysozoa</taxon>
        <taxon>Nematoda</taxon>
        <taxon>Enoplea</taxon>
        <taxon>Dorylaimia</taxon>
        <taxon>Mermithida</taxon>
        <taxon>Mermithoidea</taxon>
        <taxon>Mermithidae</taxon>
        <taxon>Romanomermis</taxon>
    </lineage>
</organism>
<dbReference type="WBParaSite" id="nRc.2.0.1.t37592-RA">
    <property type="protein sequence ID" value="nRc.2.0.1.t37592-RA"/>
    <property type="gene ID" value="nRc.2.0.1.g37592"/>
</dbReference>
<proteinExistence type="predicted"/>
<evidence type="ECO:0000313" key="2">
    <source>
        <dbReference type="WBParaSite" id="nRc.2.0.1.t37592-RA"/>
    </source>
</evidence>
<evidence type="ECO:0000313" key="1">
    <source>
        <dbReference type="Proteomes" id="UP000887565"/>
    </source>
</evidence>
<sequence length="91" mass="10208">SKDPHLAPATTRTNYCDQPSSIAIVNSYEIQNLCTQPRNTFDQVNTAATRITNNVLTLQTIDQIINAICDQLQAQQLQVQCEIKEQAQFTN</sequence>
<protein>
    <submittedName>
        <fullName evidence="2">Uncharacterized protein</fullName>
    </submittedName>
</protein>
<name>A0A915KFT6_ROMCU</name>
<dbReference type="Proteomes" id="UP000887565">
    <property type="component" value="Unplaced"/>
</dbReference>
<reference evidence="2" key="1">
    <citation type="submission" date="2022-11" db="UniProtKB">
        <authorList>
            <consortium name="WormBaseParasite"/>
        </authorList>
    </citation>
    <scope>IDENTIFICATION</scope>
</reference>
<accession>A0A915KFT6</accession>
<dbReference type="AlphaFoldDB" id="A0A915KFT6"/>